<reference evidence="1 2" key="1">
    <citation type="journal article" date="2014" name="PLoS Genet.">
        <title>Phylogenetically driven sequencing of extremely halophilic archaea reveals strategies for static and dynamic osmo-response.</title>
        <authorList>
            <person name="Becker E.A."/>
            <person name="Seitzer P.M."/>
            <person name="Tritt A."/>
            <person name="Larsen D."/>
            <person name="Krusor M."/>
            <person name="Yao A.I."/>
            <person name="Wu D."/>
            <person name="Madern D."/>
            <person name="Eisen J.A."/>
            <person name="Darling A.E."/>
            <person name="Facciotti M.T."/>
        </authorList>
    </citation>
    <scope>NUCLEOTIDE SEQUENCE [LARGE SCALE GENOMIC DNA]</scope>
    <source>
        <strain evidence="1 2">100A6</strain>
    </source>
</reference>
<name>M0M8I0_9EURY</name>
<sequence length="115" mass="13172">MILTAQGFPSDTHTRVVAELNPHQLTESISEATLTVRWFAGETSEAPPEFSFHYADETGQDFGWHHEPNPHVEEWGHYQEREMAGSEYSYESRTFSSMNPSRVVWEVLALLDSKT</sequence>
<organism evidence="1 2">
    <name type="scientific">Halococcus hamelinensis 100A6</name>
    <dbReference type="NCBI Taxonomy" id="1132509"/>
    <lineage>
        <taxon>Archaea</taxon>
        <taxon>Methanobacteriati</taxon>
        <taxon>Methanobacteriota</taxon>
        <taxon>Stenosarchaea group</taxon>
        <taxon>Halobacteria</taxon>
        <taxon>Halobacteriales</taxon>
        <taxon>Halococcaceae</taxon>
        <taxon>Halococcus</taxon>
    </lineage>
</organism>
<evidence type="ECO:0000313" key="2">
    <source>
        <dbReference type="Proteomes" id="UP000011566"/>
    </source>
</evidence>
<dbReference type="Proteomes" id="UP000011566">
    <property type="component" value="Unassembled WGS sequence"/>
</dbReference>
<keyword evidence="2" id="KW-1185">Reference proteome</keyword>
<protein>
    <submittedName>
        <fullName evidence="1">Uncharacterized protein</fullName>
    </submittedName>
</protein>
<dbReference type="AlphaFoldDB" id="M0M8I0"/>
<dbReference type="PATRIC" id="fig|1132509.6.peg.121"/>
<dbReference type="EMBL" id="AOMB01000003">
    <property type="protein sequence ID" value="EMA42026.1"/>
    <property type="molecule type" value="Genomic_DNA"/>
</dbReference>
<dbReference type="eggNOG" id="arCOG06153">
    <property type="taxonomic scope" value="Archaea"/>
</dbReference>
<evidence type="ECO:0000313" key="1">
    <source>
        <dbReference type="EMBL" id="EMA42026.1"/>
    </source>
</evidence>
<accession>M0M8I0</accession>
<proteinExistence type="predicted"/>
<gene>
    <name evidence="1" type="ORF">C447_00510</name>
</gene>
<comment type="caution">
    <text evidence="1">The sequence shown here is derived from an EMBL/GenBank/DDBJ whole genome shotgun (WGS) entry which is preliminary data.</text>
</comment>